<evidence type="ECO:0000256" key="3">
    <source>
        <dbReference type="ARBA" id="ARBA00022670"/>
    </source>
</evidence>
<feature type="non-terminal residue" evidence="11">
    <location>
        <position position="86"/>
    </location>
</feature>
<dbReference type="InterPro" id="IPR008915">
    <property type="entry name" value="Peptidase_M50"/>
</dbReference>
<comment type="cofactor">
    <cofactor evidence="1">
        <name>Zn(2+)</name>
        <dbReference type="ChEBI" id="CHEBI:29105"/>
    </cofactor>
</comment>
<evidence type="ECO:0000256" key="6">
    <source>
        <dbReference type="ARBA" id="ARBA00022833"/>
    </source>
</evidence>
<dbReference type="AlphaFoldDB" id="X1JI61"/>
<keyword evidence="4" id="KW-0812">Transmembrane</keyword>
<dbReference type="EMBL" id="BARU01045482">
    <property type="protein sequence ID" value="GAH93737.1"/>
    <property type="molecule type" value="Genomic_DNA"/>
</dbReference>
<dbReference type="InterPro" id="IPR004387">
    <property type="entry name" value="Pept_M50_Zn"/>
</dbReference>
<evidence type="ECO:0000256" key="9">
    <source>
        <dbReference type="ARBA" id="ARBA00023136"/>
    </source>
</evidence>
<proteinExistence type="predicted"/>
<evidence type="ECO:0000256" key="4">
    <source>
        <dbReference type="ARBA" id="ARBA00022692"/>
    </source>
</evidence>
<sequence>MIVNIIIGVIALSVIVLVHELGHFVTAKAAGVRVEEFGLGYPPKLFGIKRGETVYSLNAIPFGGFTKLTGEEDPSSPRSLASKSIA</sequence>
<evidence type="ECO:0000256" key="1">
    <source>
        <dbReference type="ARBA" id="ARBA00001947"/>
    </source>
</evidence>
<keyword evidence="3" id="KW-0645">Protease</keyword>
<keyword evidence="8" id="KW-0482">Metalloprotease</keyword>
<dbReference type="PANTHER" id="PTHR42837:SF2">
    <property type="entry name" value="MEMBRANE METALLOPROTEASE ARASP2, CHLOROPLASTIC-RELATED"/>
    <property type="match status" value="1"/>
</dbReference>
<evidence type="ECO:0000256" key="5">
    <source>
        <dbReference type="ARBA" id="ARBA00022801"/>
    </source>
</evidence>
<feature type="domain" description="Peptidase M50" evidence="10">
    <location>
        <begin position="8"/>
        <end position="75"/>
    </location>
</feature>
<dbReference type="CDD" id="cd06163">
    <property type="entry name" value="S2P-M50_PDZ_RseP-like"/>
    <property type="match status" value="1"/>
</dbReference>
<protein>
    <recommendedName>
        <fullName evidence="10">Peptidase M50 domain-containing protein</fullName>
    </recommendedName>
</protein>
<reference evidence="11" key="1">
    <citation type="journal article" date="2014" name="Front. Microbiol.">
        <title>High frequency of phylogenetically diverse reductive dehalogenase-homologous genes in deep subseafloor sedimentary metagenomes.</title>
        <authorList>
            <person name="Kawai M."/>
            <person name="Futagami T."/>
            <person name="Toyoda A."/>
            <person name="Takaki Y."/>
            <person name="Nishi S."/>
            <person name="Hori S."/>
            <person name="Arai W."/>
            <person name="Tsubouchi T."/>
            <person name="Morono Y."/>
            <person name="Uchiyama I."/>
            <person name="Ito T."/>
            <person name="Fujiyama A."/>
            <person name="Inagaki F."/>
            <person name="Takami H."/>
        </authorList>
    </citation>
    <scope>NUCLEOTIDE SEQUENCE</scope>
    <source>
        <strain evidence="11">Expedition CK06-06</strain>
    </source>
</reference>
<accession>X1JI61</accession>
<name>X1JI61_9ZZZZ</name>
<dbReference type="PANTHER" id="PTHR42837">
    <property type="entry name" value="REGULATOR OF SIGMA-E PROTEASE RSEP"/>
    <property type="match status" value="1"/>
</dbReference>
<organism evidence="11">
    <name type="scientific">marine sediment metagenome</name>
    <dbReference type="NCBI Taxonomy" id="412755"/>
    <lineage>
        <taxon>unclassified sequences</taxon>
        <taxon>metagenomes</taxon>
        <taxon>ecological metagenomes</taxon>
    </lineage>
</organism>
<dbReference type="GO" id="GO:0006508">
    <property type="term" value="P:proteolysis"/>
    <property type="evidence" value="ECO:0007669"/>
    <property type="project" value="UniProtKB-KW"/>
</dbReference>
<dbReference type="GO" id="GO:0016020">
    <property type="term" value="C:membrane"/>
    <property type="evidence" value="ECO:0007669"/>
    <property type="project" value="UniProtKB-SubCell"/>
</dbReference>
<evidence type="ECO:0000256" key="7">
    <source>
        <dbReference type="ARBA" id="ARBA00022989"/>
    </source>
</evidence>
<comment type="subcellular location">
    <subcellularLocation>
        <location evidence="2">Membrane</location>
        <topology evidence="2">Multi-pass membrane protein</topology>
    </subcellularLocation>
</comment>
<keyword evidence="6" id="KW-0862">Zinc</keyword>
<evidence type="ECO:0000256" key="2">
    <source>
        <dbReference type="ARBA" id="ARBA00004141"/>
    </source>
</evidence>
<dbReference type="GO" id="GO:0004222">
    <property type="term" value="F:metalloendopeptidase activity"/>
    <property type="evidence" value="ECO:0007669"/>
    <property type="project" value="InterPro"/>
</dbReference>
<evidence type="ECO:0000313" key="11">
    <source>
        <dbReference type="EMBL" id="GAH93737.1"/>
    </source>
</evidence>
<keyword evidence="5" id="KW-0378">Hydrolase</keyword>
<keyword evidence="9" id="KW-0472">Membrane</keyword>
<evidence type="ECO:0000259" key="10">
    <source>
        <dbReference type="Pfam" id="PF02163"/>
    </source>
</evidence>
<gene>
    <name evidence="11" type="ORF">S03H2_68994</name>
</gene>
<comment type="caution">
    <text evidence="11">The sequence shown here is derived from an EMBL/GenBank/DDBJ whole genome shotgun (WGS) entry which is preliminary data.</text>
</comment>
<evidence type="ECO:0000256" key="8">
    <source>
        <dbReference type="ARBA" id="ARBA00023049"/>
    </source>
</evidence>
<dbReference type="Pfam" id="PF02163">
    <property type="entry name" value="Peptidase_M50"/>
    <property type="match status" value="1"/>
</dbReference>
<keyword evidence="7" id="KW-1133">Transmembrane helix</keyword>